<dbReference type="PROSITE" id="PS50931">
    <property type="entry name" value="HTH_LYSR"/>
    <property type="match status" value="1"/>
</dbReference>
<dbReference type="SUPFAM" id="SSF46785">
    <property type="entry name" value="Winged helix' DNA-binding domain"/>
    <property type="match status" value="1"/>
</dbReference>
<proteinExistence type="inferred from homology"/>
<evidence type="ECO:0000256" key="2">
    <source>
        <dbReference type="ARBA" id="ARBA00023015"/>
    </source>
</evidence>
<dbReference type="GO" id="GO:0003677">
    <property type="term" value="F:DNA binding"/>
    <property type="evidence" value="ECO:0007669"/>
    <property type="project" value="UniProtKB-KW"/>
</dbReference>
<evidence type="ECO:0000256" key="3">
    <source>
        <dbReference type="ARBA" id="ARBA00023125"/>
    </source>
</evidence>
<keyword evidence="4" id="KW-0804">Transcription</keyword>
<evidence type="ECO:0000259" key="5">
    <source>
        <dbReference type="PROSITE" id="PS50931"/>
    </source>
</evidence>
<dbReference type="OrthoDB" id="4131546at2"/>
<accession>A0A7I9V9P2</accession>
<comment type="caution">
    <text evidence="6">The sequence shown here is derived from an EMBL/GenBank/DDBJ whole genome shotgun (WGS) entry which is preliminary data.</text>
</comment>
<dbReference type="GO" id="GO:0005829">
    <property type="term" value="C:cytosol"/>
    <property type="evidence" value="ECO:0007669"/>
    <property type="project" value="TreeGrafter"/>
</dbReference>
<keyword evidence="2" id="KW-0805">Transcription regulation</keyword>
<evidence type="ECO:0000313" key="7">
    <source>
        <dbReference type="Proteomes" id="UP000444960"/>
    </source>
</evidence>
<evidence type="ECO:0000256" key="1">
    <source>
        <dbReference type="ARBA" id="ARBA00009437"/>
    </source>
</evidence>
<dbReference type="Gene3D" id="3.40.190.10">
    <property type="entry name" value="Periplasmic binding protein-like II"/>
    <property type="match status" value="2"/>
</dbReference>
<dbReference type="EMBL" id="BJOV01000005">
    <property type="protein sequence ID" value="GEE01962.1"/>
    <property type="molecule type" value="Genomic_DNA"/>
</dbReference>
<feature type="domain" description="HTH lysR-type" evidence="5">
    <location>
        <begin position="1"/>
        <end position="58"/>
    </location>
</feature>
<dbReference type="InterPro" id="IPR050950">
    <property type="entry name" value="HTH-type_LysR_regulators"/>
</dbReference>
<dbReference type="Gene3D" id="1.10.10.10">
    <property type="entry name" value="Winged helix-like DNA-binding domain superfamily/Winged helix DNA-binding domain"/>
    <property type="match status" value="1"/>
</dbReference>
<dbReference type="AlphaFoldDB" id="A0A7I9V9P2"/>
<dbReference type="InterPro" id="IPR036390">
    <property type="entry name" value="WH_DNA-bd_sf"/>
</dbReference>
<keyword evidence="3" id="KW-0238">DNA-binding</keyword>
<dbReference type="Pfam" id="PF03466">
    <property type="entry name" value="LysR_substrate"/>
    <property type="match status" value="1"/>
</dbReference>
<dbReference type="RefSeq" id="WP_161895743.1">
    <property type="nucleotide sequence ID" value="NZ_BJOV01000005.1"/>
</dbReference>
<protein>
    <submittedName>
        <fullName evidence="6">LysR family transcriptional regulator</fullName>
    </submittedName>
</protein>
<name>A0A7I9V9P2_9ACTN</name>
<sequence length="298" mass="32063">MDVRHLELLRELADRGSVTAVAAATHRTVSAVSQQLRTAQREFGMALVEPDGRGVRLTDAGRLLADGAVSVQSALAQVQATWDAYRDNPGGEVSMLAFPSAAALIFPPALRAAADAGVRLRLHDRDPAEADFARLSSDVDIVIGHSLDGRGPVGTDGLDVVHLTVEPLDIAMRADHPLTEPAQLRARDVAEAEWIGVPDGYPFDAVLRAVAAAAGRELSVPQRLRDNRVMEAMVRASDAVCVLPRFTTVADDGLVLREIVDVHAERTLSAVMRPDRARRRAVQTVLDAVVDALAEFER</sequence>
<comment type="similarity">
    <text evidence="1">Belongs to the LysR transcriptional regulatory family.</text>
</comment>
<dbReference type="Proteomes" id="UP000444960">
    <property type="component" value="Unassembled WGS sequence"/>
</dbReference>
<reference evidence="7" key="1">
    <citation type="submission" date="2019-06" db="EMBL/GenBank/DDBJ databases">
        <title>Gordonia isolated from sludge of a wastewater treatment plant.</title>
        <authorList>
            <person name="Tamura T."/>
            <person name="Aoyama K."/>
            <person name="Kang Y."/>
            <person name="Saito S."/>
            <person name="Akiyama N."/>
            <person name="Yazawa K."/>
            <person name="Gonoi T."/>
            <person name="Mikami Y."/>
        </authorList>
    </citation>
    <scope>NUCLEOTIDE SEQUENCE [LARGE SCALE GENOMIC DNA]</scope>
    <source>
        <strain evidence="7">NBRC 107696</strain>
    </source>
</reference>
<dbReference type="SUPFAM" id="SSF53850">
    <property type="entry name" value="Periplasmic binding protein-like II"/>
    <property type="match status" value="1"/>
</dbReference>
<dbReference type="GO" id="GO:0003700">
    <property type="term" value="F:DNA-binding transcription factor activity"/>
    <property type="evidence" value="ECO:0007669"/>
    <property type="project" value="InterPro"/>
</dbReference>
<dbReference type="InterPro" id="IPR005119">
    <property type="entry name" value="LysR_subst-bd"/>
</dbReference>
<gene>
    <name evidence="6" type="ORF">nbrc107696_24080</name>
</gene>
<evidence type="ECO:0000313" key="6">
    <source>
        <dbReference type="EMBL" id="GEE01962.1"/>
    </source>
</evidence>
<dbReference type="InterPro" id="IPR000847">
    <property type="entry name" value="LysR_HTH_N"/>
</dbReference>
<organism evidence="6 7">
    <name type="scientific">Gordonia spumicola</name>
    <dbReference type="NCBI Taxonomy" id="589161"/>
    <lineage>
        <taxon>Bacteria</taxon>
        <taxon>Bacillati</taxon>
        <taxon>Actinomycetota</taxon>
        <taxon>Actinomycetes</taxon>
        <taxon>Mycobacteriales</taxon>
        <taxon>Gordoniaceae</taxon>
        <taxon>Gordonia</taxon>
    </lineage>
</organism>
<dbReference type="PANTHER" id="PTHR30419">
    <property type="entry name" value="HTH-TYPE TRANSCRIPTIONAL REGULATOR YBHD"/>
    <property type="match status" value="1"/>
</dbReference>
<dbReference type="InterPro" id="IPR036388">
    <property type="entry name" value="WH-like_DNA-bd_sf"/>
</dbReference>
<dbReference type="Pfam" id="PF00126">
    <property type="entry name" value="HTH_1"/>
    <property type="match status" value="1"/>
</dbReference>
<keyword evidence="7" id="KW-1185">Reference proteome</keyword>
<evidence type="ECO:0000256" key="4">
    <source>
        <dbReference type="ARBA" id="ARBA00023163"/>
    </source>
</evidence>